<reference evidence="2 3" key="1">
    <citation type="submission" date="2020-08" db="EMBL/GenBank/DDBJ databases">
        <title>Acidobacteriota in marine sediments use diverse sulfur dissimilation pathways.</title>
        <authorList>
            <person name="Wasmund K."/>
        </authorList>
    </citation>
    <scope>NUCLEOTIDE SEQUENCE [LARGE SCALE GENOMIC DNA]</scope>
    <source>
        <strain evidence="2">MAG AM3-A</strain>
    </source>
</reference>
<accession>A0A8J6Y453</accession>
<sequence length="303" mass="34275">MRASIVIPTFNRLEQLQTVIAAVRRQVRQSGANLEVVVVDDGSSDGTSDWLETQIQIPGFRAIHQPNSGPARARNRGVEAASGDLILFLGDDTVPQSGWLAAHLEEHRLFGNPGPLAVLGYTSFSPDTESPFLRFINEYGAQFGYLLIEDPRAVPFNFFYTSNISLQRSELVRLGGFREDFPAAAWEDIEFAYRAVGEGLKIHYQPQARTLHRHCIRPRTFCRRQRTSGRSAAIFAKLHPELDDFLGLHRSRRMTRLGRLRRSALWLMVELGERVEGIVPHRVYQNFLDLCYQEGLAEGLQGK</sequence>
<dbReference type="PANTHER" id="PTHR43685">
    <property type="entry name" value="GLYCOSYLTRANSFERASE"/>
    <property type="match status" value="1"/>
</dbReference>
<dbReference type="CDD" id="cd00761">
    <property type="entry name" value="Glyco_tranf_GTA_type"/>
    <property type="match status" value="1"/>
</dbReference>
<dbReference type="Pfam" id="PF00535">
    <property type="entry name" value="Glycos_transf_2"/>
    <property type="match status" value="1"/>
</dbReference>
<organism evidence="2 3">
    <name type="scientific">Candidatus Sulfomarinibacter kjeldsenii</name>
    <dbReference type="NCBI Taxonomy" id="2885994"/>
    <lineage>
        <taxon>Bacteria</taxon>
        <taxon>Pseudomonadati</taxon>
        <taxon>Acidobacteriota</taxon>
        <taxon>Thermoanaerobaculia</taxon>
        <taxon>Thermoanaerobaculales</taxon>
        <taxon>Candidatus Sulfomarinibacteraceae</taxon>
        <taxon>Candidatus Sulfomarinibacter</taxon>
    </lineage>
</organism>
<dbReference type="Gene3D" id="3.90.550.10">
    <property type="entry name" value="Spore Coat Polysaccharide Biosynthesis Protein SpsA, Chain A"/>
    <property type="match status" value="1"/>
</dbReference>
<dbReference type="PANTHER" id="PTHR43685:SF3">
    <property type="entry name" value="SLR2126 PROTEIN"/>
    <property type="match status" value="1"/>
</dbReference>
<feature type="domain" description="Glycosyltransferase 2-like" evidence="1">
    <location>
        <begin position="4"/>
        <end position="107"/>
    </location>
</feature>
<dbReference type="Proteomes" id="UP000598633">
    <property type="component" value="Unassembled WGS sequence"/>
</dbReference>
<comment type="caution">
    <text evidence="2">The sequence shown here is derived from an EMBL/GenBank/DDBJ whole genome shotgun (WGS) entry which is preliminary data.</text>
</comment>
<dbReference type="InterPro" id="IPR029044">
    <property type="entry name" value="Nucleotide-diphossugar_trans"/>
</dbReference>
<dbReference type="SUPFAM" id="SSF53448">
    <property type="entry name" value="Nucleotide-diphospho-sugar transferases"/>
    <property type="match status" value="1"/>
</dbReference>
<gene>
    <name evidence="2" type="ORF">IFJ97_03950</name>
</gene>
<dbReference type="AlphaFoldDB" id="A0A8J6Y453"/>
<evidence type="ECO:0000259" key="1">
    <source>
        <dbReference type="Pfam" id="PF00535"/>
    </source>
</evidence>
<dbReference type="InterPro" id="IPR050834">
    <property type="entry name" value="Glycosyltransf_2"/>
</dbReference>
<evidence type="ECO:0000313" key="3">
    <source>
        <dbReference type="Proteomes" id="UP000598633"/>
    </source>
</evidence>
<name>A0A8J6Y453_9BACT</name>
<proteinExistence type="predicted"/>
<evidence type="ECO:0000313" key="2">
    <source>
        <dbReference type="EMBL" id="MBD3870493.1"/>
    </source>
</evidence>
<dbReference type="InterPro" id="IPR001173">
    <property type="entry name" value="Glyco_trans_2-like"/>
</dbReference>
<dbReference type="EMBL" id="JACXWA010000064">
    <property type="protein sequence ID" value="MBD3870493.1"/>
    <property type="molecule type" value="Genomic_DNA"/>
</dbReference>
<protein>
    <submittedName>
        <fullName evidence="2">Glycosyltransferase</fullName>
    </submittedName>
</protein>